<organism evidence="1 2">
    <name type="scientific">Photorhabdus laumondii subsp. clarkei</name>
    <dbReference type="NCBI Taxonomy" id="2029685"/>
    <lineage>
        <taxon>Bacteria</taxon>
        <taxon>Pseudomonadati</taxon>
        <taxon>Pseudomonadota</taxon>
        <taxon>Gammaproteobacteria</taxon>
        <taxon>Enterobacterales</taxon>
        <taxon>Morganellaceae</taxon>
        <taxon>Photorhabdus</taxon>
    </lineage>
</organism>
<comment type="caution">
    <text evidence="1">The sequence shown here is derived from an EMBL/GenBank/DDBJ whole genome shotgun (WGS) entry which is preliminary data.</text>
</comment>
<evidence type="ECO:0000313" key="1">
    <source>
        <dbReference type="EMBL" id="RAW91824.1"/>
    </source>
</evidence>
<protein>
    <submittedName>
        <fullName evidence="1">Uncharacterized protein</fullName>
    </submittedName>
</protein>
<name>A0A329VJD1_9GAMM</name>
<accession>A0A329VJD1</accession>
<sequence length="69" mass="8102">MIRSLAAAIHLEIHWVYAYPTQKEKALKLPFMKTDFYCRLCAIRHTNSLNIKINNKSYNILESKFMVGL</sequence>
<dbReference type="AlphaFoldDB" id="A0A329VJD1"/>
<gene>
    <name evidence="1" type="ORF">CKY01_06470</name>
</gene>
<evidence type="ECO:0000313" key="2">
    <source>
        <dbReference type="Proteomes" id="UP000250870"/>
    </source>
</evidence>
<proteinExistence type="predicted"/>
<dbReference type="EMBL" id="NSCI01000006">
    <property type="protein sequence ID" value="RAW91824.1"/>
    <property type="molecule type" value="Genomic_DNA"/>
</dbReference>
<dbReference type="Proteomes" id="UP000250870">
    <property type="component" value="Unassembled WGS sequence"/>
</dbReference>
<reference evidence="1 2" key="1">
    <citation type="journal article" date="2018" name="Int. J. Syst. Evol. Microbiol.">
        <title>Whole-genome-based revisit of Photorhabdus phylogeny: proposal for the elevation of most Photorhabdus subspecies to the species level and description of one novel species Photorhabdus bodei sp. nov., and one novel subspecies Photorhabdus laumondii subsp. clarkei subsp. nov.</title>
        <authorList>
            <person name="Machado R.A.R."/>
            <person name="Wuthrich D."/>
            <person name="Kuhnert P."/>
            <person name="Arce C.C.M."/>
            <person name="Thonen L."/>
            <person name="Ruiz C."/>
            <person name="Zhang X."/>
            <person name="Robert C.A.M."/>
            <person name="Karimi J."/>
            <person name="Kamali S."/>
            <person name="Ma J."/>
            <person name="Bruggmann R."/>
            <person name="Erb M."/>
        </authorList>
    </citation>
    <scope>NUCLEOTIDE SEQUENCE [LARGE SCALE GENOMIC DNA]</scope>
    <source>
        <strain evidence="1 2">BOJ-47</strain>
    </source>
</reference>